<gene>
    <name evidence="2" type="ORF">TRFO_41317</name>
</gene>
<evidence type="ECO:0000256" key="1">
    <source>
        <dbReference type="SAM" id="MobiDB-lite"/>
    </source>
</evidence>
<proteinExistence type="predicted"/>
<evidence type="ECO:0000313" key="2">
    <source>
        <dbReference type="EMBL" id="OHT17073.1"/>
    </source>
</evidence>
<protein>
    <submittedName>
        <fullName evidence="2">Uncharacterized protein</fullName>
    </submittedName>
</protein>
<feature type="compositionally biased region" description="Low complexity" evidence="1">
    <location>
        <begin position="30"/>
        <end position="54"/>
    </location>
</feature>
<evidence type="ECO:0000313" key="3">
    <source>
        <dbReference type="Proteomes" id="UP000179807"/>
    </source>
</evidence>
<feature type="compositionally biased region" description="Low complexity" evidence="1">
    <location>
        <begin position="71"/>
        <end position="93"/>
    </location>
</feature>
<reference evidence="2" key="1">
    <citation type="submission" date="2016-10" db="EMBL/GenBank/DDBJ databases">
        <authorList>
            <person name="Benchimol M."/>
            <person name="Almeida L.G."/>
            <person name="Vasconcelos A.T."/>
            <person name="Perreira-Neves A."/>
            <person name="Rosa I.A."/>
            <person name="Tasca T."/>
            <person name="Bogo M.R."/>
            <person name="de Souza W."/>
        </authorList>
    </citation>
    <scope>NUCLEOTIDE SEQUENCE [LARGE SCALE GENOMIC DNA]</scope>
    <source>
        <strain evidence="2">K</strain>
    </source>
</reference>
<organism evidence="2 3">
    <name type="scientific">Tritrichomonas foetus</name>
    <dbReference type="NCBI Taxonomy" id="1144522"/>
    <lineage>
        <taxon>Eukaryota</taxon>
        <taxon>Metamonada</taxon>
        <taxon>Parabasalia</taxon>
        <taxon>Tritrichomonadida</taxon>
        <taxon>Tritrichomonadidae</taxon>
        <taxon>Tritrichomonas</taxon>
    </lineage>
</organism>
<dbReference type="EMBL" id="MLAK01000041">
    <property type="protein sequence ID" value="OHT17073.1"/>
    <property type="molecule type" value="Genomic_DNA"/>
</dbReference>
<keyword evidence="3" id="KW-1185">Reference proteome</keyword>
<dbReference type="AlphaFoldDB" id="A0A1J4L0M3"/>
<dbReference type="RefSeq" id="XP_068370209.1">
    <property type="nucleotide sequence ID" value="XM_068513704.1"/>
</dbReference>
<dbReference type="VEuPathDB" id="TrichDB:TRFO_41317"/>
<name>A0A1J4L0M3_9EUKA</name>
<feature type="region of interest" description="Disordered" evidence="1">
    <location>
        <begin position="1"/>
        <end position="191"/>
    </location>
</feature>
<dbReference type="GeneID" id="94848408"/>
<dbReference type="OrthoDB" id="10679554at2759"/>
<sequence length="481" mass="54964">MAPRRKAPTQEPSSALSRRRKLSTDQKTPNSNNRRQRSSSASISRSSRSSANSRGIQLKRSIQQNSRRKSSLSSSSNRQSITIRSISRISSSRNDSKNAQQNENPNDKRKDRLIDGKSDSQNDAKLGIQIKNRNGHKSNRRKDDGIKSSNNHRGGLRNNRIRRKSAEQKSLKSPHKRHTSILSSAQHKEALHRHLTEEERDILKTVHPLEAAGLIGKNKLSAFQKAITYILLKNDNSVDEDKIVDFLLEHQNMINFGKKTPFKNPPDRRLVHINAAIKKDGQVLFESNPKHPNELMCNMPKKTSLNSQSDNKNVGHQINNNKENRSRFIIRDIKDAYKEKQRDNKEKPKDSKESKSSNFLKKDCKSYYLTNSNNKPIPYEMQVLEIIKQFPKGATIDEIVTASENIINSPGAFMACPPQQRIRAILVILKSQNRVEKMQDNKWRFIVNGRKVTTSKDPYNQLVPPDLQLSDILRSIELPNV</sequence>
<accession>A0A1J4L0M3</accession>
<dbReference type="Proteomes" id="UP000179807">
    <property type="component" value="Unassembled WGS sequence"/>
</dbReference>
<feature type="region of interest" description="Disordered" evidence="1">
    <location>
        <begin position="303"/>
        <end position="325"/>
    </location>
</feature>
<feature type="compositionally biased region" description="Polar residues" evidence="1">
    <location>
        <begin position="303"/>
        <end position="321"/>
    </location>
</feature>
<comment type="caution">
    <text evidence="2">The sequence shown here is derived from an EMBL/GenBank/DDBJ whole genome shotgun (WGS) entry which is preliminary data.</text>
</comment>
<feature type="region of interest" description="Disordered" evidence="1">
    <location>
        <begin position="338"/>
        <end position="358"/>
    </location>
</feature>
<feature type="compositionally biased region" description="Basic and acidic residues" evidence="1">
    <location>
        <begin position="105"/>
        <end position="122"/>
    </location>
</feature>